<dbReference type="AlphaFoldDB" id="A0AAC8UXH2"/>
<gene>
    <name evidence="2" type="ORF">ABN16_10060</name>
</gene>
<evidence type="ECO:0008006" key="4">
    <source>
        <dbReference type="Google" id="ProtNLM"/>
    </source>
</evidence>
<evidence type="ECO:0000313" key="2">
    <source>
        <dbReference type="EMBL" id="AKP65314.1"/>
    </source>
</evidence>
<protein>
    <recommendedName>
        <fullName evidence="4">Type II toxin-antitoxin system RelE/ParE family toxin</fullName>
    </recommendedName>
</protein>
<accession>A0AAC8UXH2</accession>
<dbReference type="InterPro" id="IPR035093">
    <property type="entry name" value="RelE/ParE_toxin_dom_sf"/>
</dbReference>
<dbReference type="Pfam" id="PF05016">
    <property type="entry name" value="ParE_toxin"/>
    <property type="match status" value="1"/>
</dbReference>
<dbReference type="KEGG" id="lko:ABN16_10060"/>
<dbReference type="InterPro" id="IPR007712">
    <property type="entry name" value="RelE/ParE_toxin"/>
</dbReference>
<evidence type="ECO:0000313" key="3">
    <source>
        <dbReference type="Proteomes" id="UP000036000"/>
    </source>
</evidence>
<name>A0AAC8UXH2_9LACO</name>
<dbReference type="Gene3D" id="3.30.2310.20">
    <property type="entry name" value="RelE-like"/>
    <property type="match status" value="1"/>
</dbReference>
<dbReference type="Proteomes" id="UP000036000">
    <property type="component" value="Chromosome"/>
</dbReference>
<keyword evidence="3" id="KW-1185">Reference proteome</keyword>
<evidence type="ECO:0000256" key="1">
    <source>
        <dbReference type="ARBA" id="ARBA00022649"/>
    </source>
</evidence>
<keyword evidence="1" id="KW-1277">Toxin-antitoxin system</keyword>
<organism evidence="2 3">
    <name type="scientific">Levilactobacillus koreensis</name>
    <dbReference type="NCBI Taxonomy" id="637971"/>
    <lineage>
        <taxon>Bacteria</taxon>
        <taxon>Bacillati</taxon>
        <taxon>Bacillota</taxon>
        <taxon>Bacilli</taxon>
        <taxon>Lactobacillales</taxon>
        <taxon>Lactobacillaceae</taxon>
        <taxon>Levilactobacillus</taxon>
    </lineage>
</organism>
<dbReference type="EMBL" id="CP012033">
    <property type="protein sequence ID" value="AKP65314.1"/>
    <property type="molecule type" value="Genomic_DNA"/>
</dbReference>
<sequence length="117" mass="13889">MKYNLQISMDIVRDLENLNDYLTQYFSAEVAKKSLQVIVDAYQLLAEFPNQGLVIQELTSLMLIYYRLILPRNVIFYTVNSSERVVSLQRLFSHKQDMMKIFKEWLNVQDRLDGFQS</sequence>
<reference evidence="2 3" key="1">
    <citation type="submission" date="2015-07" db="EMBL/GenBank/DDBJ databases">
        <title>Lactobacillus korensis/26-25/ whole genome sequencing.</title>
        <authorList>
            <person name="Kim M.K."/>
            <person name="Im W.-T."/>
            <person name="Srinivasan S."/>
            <person name="Lee J.-J."/>
        </authorList>
    </citation>
    <scope>NUCLEOTIDE SEQUENCE [LARGE SCALE GENOMIC DNA]</scope>
    <source>
        <strain evidence="2 3">26-25</strain>
    </source>
</reference>
<proteinExistence type="predicted"/>